<reference evidence="4 5" key="1">
    <citation type="journal article" date="2014" name="Int. J. Syst. Evol. Microbiol.">
        <title>Ramlibacter solisilvae sp. nov., isolated from forest soil, and emended description of the genus Ramlibacter.</title>
        <authorList>
            <person name="Lee H.J."/>
            <person name="Lee S.H."/>
            <person name="Lee S.S."/>
            <person name="Lee J.S."/>
            <person name="Kim Y."/>
            <person name="Kim S.C."/>
            <person name="Jeon C.O."/>
        </authorList>
    </citation>
    <scope>NUCLEOTIDE SEQUENCE [LARGE SCALE GENOMIC DNA]</scope>
    <source>
        <strain evidence="4 5">5-10</strain>
    </source>
</reference>
<evidence type="ECO:0000256" key="2">
    <source>
        <dbReference type="ARBA" id="ARBA00023235"/>
    </source>
</evidence>
<gene>
    <name evidence="4" type="ORF">UC35_15460</name>
</gene>
<evidence type="ECO:0000313" key="5">
    <source>
        <dbReference type="Proteomes" id="UP000070433"/>
    </source>
</evidence>
<dbReference type="Pfam" id="PF01817">
    <property type="entry name" value="CM_2"/>
    <property type="match status" value="1"/>
</dbReference>
<protein>
    <recommendedName>
        <fullName evidence="1">chorismate mutase</fullName>
        <ecNumber evidence="1">5.4.99.5</ecNumber>
    </recommendedName>
</protein>
<dbReference type="PANTHER" id="PTHR38041:SF1">
    <property type="entry name" value="CHORISMATE MUTASE"/>
    <property type="match status" value="1"/>
</dbReference>
<organism evidence="4 5">
    <name type="scientific">Ramlibacter tataouinensis</name>
    <dbReference type="NCBI Taxonomy" id="94132"/>
    <lineage>
        <taxon>Bacteria</taxon>
        <taxon>Pseudomonadati</taxon>
        <taxon>Pseudomonadota</taxon>
        <taxon>Betaproteobacteria</taxon>
        <taxon>Burkholderiales</taxon>
        <taxon>Comamonadaceae</taxon>
        <taxon>Ramlibacter</taxon>
    </lineage>
</organism>
<dbReference type="EMBL" id="CP010951">
    <property type="protein sequence ID" value="AMO24000.1"/>
    <property type="molecule type" value="Genomic_DNA"/>
</dbReference>
<dbReference type="InterPro" id="IPR051331">
    <property type="entry name" value="Chorismate_mutase-related"/>
</dbReference>
<feature type="domain" description="Chorismate mutase" evidence="3">
    <location>
        <begin position="1"/>
        <end position="92"/>
    </location>
</feature>
<keyword evidence="2" id="KW-0413">Isomerase</keyword>
<dbReference type="RefSeq" id="WP_061501214.1">
    <property type="nucleotide sequence ID" value="NZ_CP010951.1"/>
</dbReference>
<dbReference type="GO" id="GO:0046417">
    <property type="term" value="P:chorismate metabolic process"/>
    <property type="evidence" value="ECO:0007669"/>
    <property type="project" value="InterPro"/>
</dbReference>
<dbReference type="Proteomes" id="UP000070433">
    <property type="component" value="Chromosome"/>
</dbReference>
<name>A0A127JVI9_9BURK</name>
<dbReference type="GO" id="GO:0004106">
    <property type="term" value="F:chorismate mutase activity"/>
    <property type="evidence" value="ECO:0007669"/>
    <property type="project" value="UniProtKB-EC"/>
</dbReference>
<dbReference type="SUPFAM" id="SSF48600">
    <property type="entry name" value="Chorismate mutase II"/>
    <property type="match status" value="1"/>
</dbReference>
<dbReference type="OrthoDB" id="8591896at2"/>
<keyword evidence="5" id="KW-1185">Reference proteome</keyword>
<dbReference type="AlphaFoldDB" id="A0A127JVI9"/>
<dbReference type="InterPro" id="IPR002701">
    <property type="entry name" value="CM_II_prokaryot"/>
</dbReference>
<dbReference type="Gene3D" id="1.20.59.10">
    <property type="entry name" value="Chorismate mutase"/>
    <property type="match status" value="1"/>
</dbReference>
<evidence type="ECO:0000313" key="4">
    <source>
        <dbReference type="EMBL" id="AMO24000.1"/>
    </source>
</evidence>
<dbReference type="PROSITE" id="PS51168">
    <property type="entry name" value="CHORISMATE_MUT_2"/>
    <property type="match status" value="1"/>
</dbReference>
<dbReference type="InterPro" id="IPR036979">
    <property type="entry name" value="CM_dom_sf"/>
</dbReference>
<proteinExistence type="predicted"/>
<dbReference type="EC" id="5.4.99.5" evidence="1"/>
<sequence>MTVSRELLEIRKSIDNLDNAIVAILAERFRLTEKVGYLKMSMSLPPEDAERERMQELHYSELASSYGLDRNALIEIMRTIITQVKKRHVEIRDGQGQPRSQAG</sequence>
<dbReference type="PANTHER" id="PTHR38041">
    <property type="entry name" value="CHORISMATE MUTASE"/>
    <property type="match status" value="1"/>
</dbReference>
<dbReference type="SMART" id="SM00830">
    <property type="entry name" value="CM_2"/>
    <property type="match status" value="1"/>
</dbReference>
<accession>A0A127JVI9</accession>
<evidence type="ECO:0000259" key="3">
    <source>
        <dbReference type="PROSITE" id="PS51168"/>
    </source>
</evidence>
<dbReference type="GO" id="GO:0009697">
    <property type="term" value="P:salicylic acid biosynthetic process"/>
    <property type="evidence" value="ECO:0007669"/>
    <property type="project" value="TreeGrafter"/>
</dbReference>
<dbReference type="InterPro" id="IPR036263">
    <property type="entry name" value="Chorismate_II_sf"/>
</dbReference>
<evidence type="ECO:0000256" key="1">
    <source>
        <dbReference type="ARBA" id="ARBA00012404"/>
    </source>
</evidence>